<organism evidence="1 2">
    <name type="scientific">Spiromyces aspiralis</name>
    <dbReference type="NCBI Taxonomy" id="68401"/>
    <lineage>
        <taxon>Eukaryota</taxon>
        <taxon>Fungi</taxon>
        <taxon>Fungi incertae sedis</taxon>
        <taxon>Zoopagomycota</taxon>
        <taxon>Kickxellomycotina</taxon>
        <taxon>Kickxellomycetes</taxon>
        <taxon>Kickxellales</taxon>
        <taxon>Kickxellaceae</taxon>
        <taxon>Spiromyces</taxon>
    </lineage>
</organism>
<feature type="non-terminal residue" evidence="1">
    <location>
        <position position="370"/>
    </location>
</feature>
<evidence type="ECO:0000313" key="2">
    <source>
        <dbReference type="Proteomes" id="UP001145114"/>
    </source>
</evidence>
<proteinExistence type="predicted"/>
<reference evidence="1" key="1">
    <citation type="submission" date="2022-06" db="EMBL/GenBank/DDBJ databases">
        <title>Phylogenomic reconstructions and comparative analyses of Kickxellomycotina fungi.</title>
        <authorList>
            <person name="Reynolds N.K."/>
            <person name="Stajich J.E."/>
            <person name="Barry K."/>
            <person name="Grigoriev I.V."/>
            <person name="Crous P."/>
            <person name="Smith M.E."/>
        </authorList>
    </citation>
    <scope>NUCLEOTIDE SEQUENCE</scope>
    <source>
        <strain evidence="1">RSA 2271</strain>
    </source>
</reference>
<name>A0ACC1HC76_9FUNG</name>
<dbReference type="EMBL" id="JAMZIH010006195">
    <property type="protein sequence ID" value="KAJ1674174.1"/>
    <property type="molecule type" value="Genomic_DNA"/>
</dbReference>
<dbReference type="Proteomes" id="UP001145114">
    <property type="component" value="Unassembled WGS sequence"/>
</dbReference>
<evidence type="ECO:0000313" key="1">
    <source>
        <dbReference type="EMBL" id="KAJ1674174.1"/>
    </source>
</evidence>
<protein>
    <submittedName>
        <fullName evidence="1">Cdc7p-Dbf4p kinase complex regulatory subunit</fullName>
    </submittedName>
</protein>
<keyword evidence="2" id="KW-1185">Reference proteome</keyword>
<gene>
    <name evidence="1" type="primary">DBF4_2</name>
    <name evidence="1" type="ORF">EV182_003809</name>
</gene>
<accession>A0ACC1HC76</accession>
<sequence length="370" mass="40692">MTTPRRVSTLQLPKSLKHRDLLGLTSPTPPTIASATSRRRMPLSIISNKDVMRGNISAHGPTTSALTATSCTASATATAAAAITPSATATPTITTTPAATATATKAATSHSLATIKDRQQREMKLNEWIMNYRRAFPTFVFYFDNLSPDVAQKLKMQILALGGSIESFFTTQKVTHVIVADASLIPTDLSNVSDTIRCTPAYVALQQNLRVWDVNKFQNRILRFILPQYNDFIREPTNPAIASATTSLGKRKLEDMLSMEKAALTYSLGYADNLATILNQQEFIYLRHYYVLVEDSSHLHRPVIVEDYRQPPPGQDPPWPKLYAVPRGRCPFAPCEVPTSSKRGEGSSDSNNCSGDSNERNSGIAETRDE</sequence>
<comment type="caution">
    <text evidence="1">The sequence shown here is derived from an EMBL/GenBank/DDBJ whole genome shotgun (WGS) entry which is preliminary data.</text>
</comment>